<dbReference type="Pfam" id="PF14305">
    <property type="entry name" value="ATPgrasp_TupA"/>
    <property type="match status" value="1"/>
</dbReference>
<keyword evidence="2" id="KW-1185">Reference proteome</keyword>
<evidence type="ECO:0000313" key="1">
    <source>
        <dbReference type="EMBL" id="SFJ99497.1"/>
    </source>
</evidence>
<dbReference type="Proteomes" id="UP000198635">
    <property type="component" value="Unassembled WGS sequence"/>
</dbReference>
<dbReference type="RefSeq" id="WP_092375647.1">
    <property type="nucleotide sequence ID" value="NZ_FORX01000011.1"/>
</dbReference>
<dbReference type="SUPFAM" id="SSF56059">
    <property type="entry name" value="Glutathione synthetase ATP-binding domain-like"/>
    <property type="match status" value="1"/>
</dbReference>
<gene>
    <name evidence="1" type="ORF">SAMN04488082_11176</name>
</gene>
<dbReference type="OrthoDB" id="9791827at2"/>
<dbReference type="InterPro" id="IPR029465">
    <property type="entry name" value="ATPgrasp_TupA"/>
</dbReference>
<reference evidence="2" key="1">
    <citation type="submission" date="2016-10" db="EMBL/GenBank/DDBJ databases">
        <authorList>
            <person name="Varghese N."/>
            <person name="Submissions S."/>
        </authorList>
    </citation>
    <scope>NUCLEOTIDE SEQUENCE [LARGE SCALE GENOMIC DNA]</scope>
    <source>
        <strain evidence="2">DSM 5918</strain>
    </source>
</reference>
<name>A0A1I3VYS4_9BACT</name>
<organism evidence="1 2">
    <name type="scientific">Desulfomicrobium apsheronum</name>
    <dbReference type="NCBI Taxonomy" id="52560"/>
    <lineage>
        <taxon>Bacteria</taxon>
        <taxon>Pseudomonadati</taxon>
        <taxon>Thermodesulfobacteriota</taxon>
        <taxon>Desulfovibrionia</taxon>
        <taxon>Desulfovibrionales</taxon>
        <taxon>Desulfomicrobiaceae</taxon>
        <taxon>Desulfomicrobium</taxon>
    </lineage>
</organism>
<dbReference type="AlphaFoldDB" id="A0A1I3VYS4"/>
<sequence>MLKKILKHASQGTLLKSVVAYLIIKTDEVLFVNNVSFEIYYDIQKKFNFPIQKLQFYNANRYFPDLKNPKSFNEKCCYSKLLCKNDLLVTITDKHEVRDYVLEKIKENILIPQICVAKNFDDINFDILPQRFVLKTNFSSGQNIIVKNKNILNIEKTKKIVNKWMKNRYRVQELIWFPQCIDRKIIIEEFICDESGDIPVDYKFYVFNGVVRFINVISDRFKIKKMSFYDRNWNFLTLNKNNIQSDSSMEKPILLGKMIHIAEKLGKDFNFIRVDLYNVNSKIYFGELTPYPGDGRSKFDPIFYDYEFGKYWDINLSHKMEKL</sequence>
<protein>
    <submittedName>
        <fullName evidence="1">TupA-like ATPgrasp</fullName>
    </submittedName>
</protein>
<accession>A0A1I3VYS4</accession>
<evidence type="ECO:0000313" key="2">
    <source>
        <dbReference type="Proteomes" id="UP000198635"/>
    </source>
</evidence>
<dbReference type="EMBL" id="FORX01000011">
    <property type="protein sequence ID" value="SFJ99497.1"/>
    <property type="molecule type" value="Genomic_DNA"/>
</dbReference>
<dbReference type="STRING" id="52560.SAMN04488082_11176"/>
<proteinExistence type="predicted"/>